<comment type="caution">
    <text evidence="3">The sequence shown here is derived from an EMBL/GenBank/DDBJ whole genome shotgun (WGS) entry which is preliminary data.</text>
</comment>
<organism evidence="3 4">
    <name type="scientific">Candidatus Zambryskibacteria bacterium RIFCSPLOWO2_01_FULL_39_39</name>
    <dbReference type="NCBI Taxonomy" id="1802758"/>
    <lineage>
        <taxon>Bacteria</taxon>
        <taxon>Candidatus Zambryskiibacteriota</taxon>
    </lineage>
</organism>
<feature type="chain" id="PRO_5009584607" description="PKD domain-containing protein" evidence="2">
    <location>
        <begin position="24"/>
        <end position="513"/>
    </location>
</feature>
<reference evidence="3 4" key="1">
    <citation type="journal article" date="2016" name="Nat. Commun.">
        <title>Thousands of microbial genomes shed light on interconnected biogeochemical processes in an aquifer system.</title>
        <authorList>
            <person name="Anantharaman K."/>
            <person name="Brown C.T."/>
            <person name="Hug L.A."/>
            <person name="Sharon I."/>
            <person name="Castelle C.J."/>
            <person name="Probst A.J."/>
            <person name="Thomas B.C."/>
            <person name="Singh A."/>
            <person name="Wilkins M.J."/>
            <person name="Karaoz U."/>
            <person name="Brodie E.L."/>
            <person name="Williams K.H."/>
            <person name="Hubbard S.S."/>
            <person name="Banfield J.F."/>
        </authorList>
    </citation>
    <scope>NUCLEOTIDE SEQUENCE [LARGE SCALE GENOMIC DNA]</scope>
</reference>
<feature type="signal peptide" evidence="2">
    <location>
        <begin position="1"/>
        <end position="23"/>
    </location>
</feature>
<evidence type="ECO:0008006" key="5">
    <source>
        <dbReference type="Google" id="ProtNLM"/>
    </source>
</evidence>
<evidence type="ECO:0000313" key="3">
    <source>
        <dbReference type="EMBL" id="OHB01385.1"/>
    </source>
</evidence>
<proteinExistence type="predicted"/>
<sequence>MKKIITLSVLAFFLSFVSLVSFESVEAQTDSTCPSIAPYRCNNGSCTNDAALCDQSWGGGLNTDPGGTTTGGTTTVTPPSTNNSTFGSQCTGNIRYDAATAKACADLAEAQGKALGYNIDCSVETRSEQLSLNSSPTGETVNAYYGACTVNGVSGFYDIDLVGYTGTGAAVQRYPGKTGYDANDYIFGSNYQRSAGWNILPCDLANTASGSAGVTAGSGNCAIGASNYFGTSNPSGWSPRTTTSINKPLGSITSGSAGSAGGTTVGTNIYGSAGSAGGYVNQLLALLNKIIADFKQLSSSITLSTPIVGSNNTTNTTNTTIPNSSDPNYYALGDLVTDKTSYCVGDTPRYTLTGGPGLAGYKILWTSYFNNVITKEIDADYGFKLASNGTGSSWTAYGSTWDSSNIGNWEKVANVGGGLKRASFTVKSCNAPTVTVTTCSPKMQRRGTFSVASWTGSGAGPTYDWVAPGSTKVFGSGSNFGTSYAVLGTYYVTVLSNGKSDTCSIVIDQQNAP</sequence>
<name>A0A1G2TVN2_9BACT</name>
<evidence type="ECO:0000313" key="4">
    <source>
        <dbReference type="Proteomes" id="UP000177707"/>
    </source>
</evidence>
<evidence type="ECO:0000256" key="2">
    <source>
        <dbReference type="SAM" id="SignalP"/>
    </source>
</evidence>
<gene>
    <name evidence="3" type="ORF">A3A96_01680</name>
</gene>
<dbReference type="EMBL" id="MHWB01000013">
    <property type="protein sequence ID" value="OHB01385.1"/>
    <property type="molecule type" value="Genomic_DNA"/>
</dbReference>
<accession>A0A1G2TVN2</accession>
<keyword evidence="2" id="KW-0732">Signal</keyword>
<dbReference type="STRING" id="1802758.A3A96_01680"/>
<feature type="region of interest" description="Disordered" evidence="1">
    <location>
        <begin position="64"/>
        <end position="84"/>
    </location>
</feature>
<dbReference type="Proteomes" id="UP000177707">
    <property type="component" value="Unassembled WGS sequence"/>
</dbReference>
<evidence type="ECO:0000256" key="1">
    <source>
        <dbReference type="SAM" id="MobiDB-lite"/>
    </source>
</evidence>
<dbReference type="AlphaFoldDB" id="A0A1G2TVN2"/>
<protein>
    <recommendedName>
        <fullName evidence="5">PKD domain-containing protein</fullName>
    </recommendedName>
</protein>